<protein>
    <recommendedName>
        <fullName evidence="4">Small ribosomal subunit protein uS5</fullName>
    </recommendedName>
    <alternativeName>
        <fullName evidence="5">30S ribosomal protein S5</fullName>
    </alternativeName>
</protein>
<dbReference type="PANTHER" id="PTHR48277:SF1">
    <property type="entry name" value="MITOCHONDRIAL RIBOSOMAL PROTEIN S5"/>
    <property type="match status" value="1"/>
</dbReference>
<dbReference type="Pfam" id="PF00333">
    <property type="entry name" value="Ribosomal_S5"/>
    <property type="match status" value="1"/>
</dbReference>
<feature type="region of interest" description="Disordered" evidence="8">
    <location>
        <begin position="1"/>
        <end position="48"/>
    </location>
</feature>
<keyword evidence="2 6" id="KW-0689">Ribosomal protein</keyword>
<dbReference type="PROSITE" id="PS50881">
    <property type="entry name" value="S5_DSRBD"/>
    <property type="match status" value="1"/>
</dbReference>
<dbReference type="RefSeq" id="WP_206660884.1">
    <property type="nucleotide sequence ID" value="NZ_PRLM01000001.1"/>
</dbReference>
<keyword evidence="11" id="KW-1185">Reference proteome</keyword>
<comment type="similarity">
    <text evidence="1 7">Belongs to the universal ribosomal protein uS5 family.</text>
</comment>
<evidence type="ECO:0000256" key="4">
    <source>
        <dbReference type="ARBA" id="ARBA00035255"/>
    </source>
</evidence>
<feature type="region of interest" description="Disordered" evidence="8">
    <location>
        <begin position="204"/>
        <end position="227"/>
    </location>
</feature>
<sequence length="227" mass="24410">MPETEKKAPRVINKSGTLKMDDKTAATKQTRDISGKRMDRRNRRDRVRAEAGPKEFDEITIAVDRVSRTVAGGRRMRFKALVAIGNHKNKVGVGVAKGNDVTTAVAKATSKAKKSMITFNMDGETVCHETRTKVTGADVLIKPAAPGTGIIAGGTVRSIIGLTGVKNLISKSLGSTNKVNIAYAVIEGLRQQVPRKEWNGVKAEKAEAKVEKTEKSAAKKASGKETK</sequence>
<reference evidence="10 11" key="1">
    <citation type="journal article" date="2018" name="bioRxiv">
        <title>Evidence of independent acquisition and adaption of ultra-small bacteria to human hosts across the highly diverse yet reduced genomes of the phylum Saccharibacteria.</title>
        <authorList>
            <person name="McLean J.S."/>
            <person name="Bor B."/>
            <person name="To T.T."/>
            <person name="Liu Q."/>
            <person name="Kearns K.A."/>
            <person name="Solden L.M."/>
            <person name="Wrighton K.C."/>
            <person name="He X."/>
            <person name="Shi W."/>
        </authorList>
    </citation>
    <scope>NUCLEOTIDE SEQUENCE [LARGE SCALE GENOMIC DNA]</scope>
    <source>
        <strain evidence="10 11">TM7_G3_2_Rum_HOT_351B</strain>
    </source>
</reference>
<dbReference type="SUPFAM" id="SSF54768">
    <property type="entry name" value="dsRNA-binding domain-like"/>
    <property type="match status" value="1"/>
</dbReference>
<dbReference type="InterPro" id="IPR005324">
    <property type="entry name" value="Ribosomal_uS5_C"/>
</dbReference>
<dbReference type="Gene3D" id="3.30.160.20">
    <property type="match status" value="1"/>
</dbReference>
<dbReference type="Gene3D" id="3.30.230.10">
    <property type="match status" value="1"/>
</dbReference>
<dbReference type="Proteomes" id="UP001191019">
    <property type="component" value="Unassembled WGS sequence"/>
</dbReference>
<feature type="compositionally biased region" description="Basic and acidic residues" evidence="8">
    <location>
        <begin position="19"/>
        <end position="37"/>
    </location>
</feature>
<comment type="caution">
    <text evidence="10">The sequence shown here is derived from an EMBL/GenBank/DDBJ whole genome shotgun (WGS) entry which is preliminary data.</text>
</comment>
<evidence type="ECO:0000313" key="11">
    <source>
        <dbReference type="Proteomes" id="UP001191019"/>
    </source>
</evidence>
<evidence type="ECO:0000256" key="1">
    <source>
        <dbReference type="ARBA" id="ARBA00008945"/>
    </source>
</evidence>
<dbReference type="SUPFAM" id="SSF54211">
    <property type="entry name" value="Ribosomal protein S5 domain 2-like"/>
    <property type="match status" value="1"/>
</dbReference>
<feature type="domain" description="S5 DRBM" evidence="9">
    <location>
        <begin position="56"/>
        <end position="119"/>
    </location>
</feature>
<dbReference type="Pfam" id="PF03719">
    <property type="entry name" value="Ribosomal_S5_C"/>
    <property type="match status" value="1"/>
</dbReference>
<dbReference type="InterPro" id="IPR014721">
    <property type="entry name" value="Ribsml_uS5_D2-typ_fold_subgr"/>
</dbReference>
<keyword evidence="3 6" id="KW-0687">Ribonucleoprotein</keyword>
<evidence type="ECO:0000256" key="7">
    <source>
        <dbReference type="RuleBase" id="RU003823"/>
    </source>
</evidence>
<organism evidence="10 11">
    <name type="scientific">Candidatus Nanosyncoccus alces</name>
    <dbReference type="NCBI Taxonomy" id="2171997"/>
    <lineage>
        <taxon>Bacteria</taxon>
        <taxon>Candidatus Saccharimonadota</taxon>
        <taxon>Candidatus Nanosyncoccalia</taxon>
        <taxon>Candidatus Nanosyncoccales</taxon>
        <taxon>Candidatus Nanosyncoccaceae</taxon>
        <taxon>Candidatus Nanosyncoccus</taxon>
    </lineage>
</organism>
<evidence type="ECO:0000256" key="6">
    <source>
        <dbReference type="PROSITE-ProRule" id="PRU00268"/>
    </source>
</evidence>
<dbReference type="EMBL" id="PRLM01000001">
    <property type="protein sequence ID" value="RYC75179.1"/>
    <property type="molecule type" value="Genomic_DNA"/>
</dbReference>
<dbReference type="InterPro" id="IPR020568">
    <property type="entry name" value="Ribosomal_Su5_D2-typ_SF"/>
</dbReference>
<evidence type="ECO:0000313" key="10">
    <source>
        <dbReference type="EMBL" id="RYC75179.1"/>
    </source>
</evidence>
<proteinExistence type="inferred from homology"/>
<reference evidence="10 11" key="2">
    <citation type="journal article" date="2020" name="Cell Rep.">
        <title>Acquisition and Adaptation of Ultra-small Parasitic Reduced Genome Bacteria to Mammalian Hosts.</title>
        <authorList>
            <person name="McLean J.S."/>
            <person name="Bor B."/>
            <person name="Kerns K.A."/>
            <person name="Liu Q."/>
            <person name="To T.T."/>
            <person name="Solden L."/>
            <person name="Hendrickson E.L."/>
            <person name="Wrighton K."/>
            <person name="Shi W."/>
            <person name="He X."/>
        </authorList>
    </citation>
    <scope>NUCLEOTIDE SEQUENCE [LARGE SCALE GENOMIC DNA]</scope>
    <source>
        <strain evidence="10 11">TM7_G3_2_Rum_HOT_351B</strain>
    </source>
</reference>
<evidence type="ECO:0000256" key="2">
    <source>
        <dbReference type="ARBA" id="ARBA00022980"/>
    </source>
</evidence>
<dbReference type="GO" id="GO:0005840">
    <property type="term" value="C:ribosome"/>
    <property type="evidence" value="ECO:0007669"/>
    <property type="project" value="UniProtKB-KW"/>
</dbReference>
<accession>A0ABY0FQJ8</accession>
<evidence type="ECO:0000256" key="5">
    <source>
        <dbReference type="ARBA" id="ARBA00035519"/>
    </source>
</evidence>
<name>A0ABY0FQJ8_9BACT</name>
<gene>
    <name evidence="10" type="primary">rpsE</name>
    <name evidence="10" type="ORF">G3RUM_00122</name>
</gene>
<evidence type="ECO:0000256" key="3">
    <source>
        <dbReference type="ARBA" id="ARBA00023274"/>
    </source>
</evidence>
<evidence type="ECO:0000259" key="9">
    <source>
        <dbReference type="PROSITE" id="PS50881"/>
    </source>
</evidence>
<dbReference type="InterPro" id="IPR000851">
    <property type="entry name" value="Ribosomal_uS5"/>
</dbReference>
<evidence type="ECO:0000256" key="8">
    <source>
        <dbReference type="SAM" id="MobiDB-lite"/>
    </source>
</evidence>
<dbReference type="PANTHER" id="PTHR48277">
    <property type="entry name" value="MITOCHONDRIAL RIBOSOMAL PROTEIN S5"/>
    <property type="match status" value="1"/>
</dbReference>
<dbReference type="InterPro" id="IPR013810">
    <property type="entry name" value="Ribosomal_uS5_N"/>
</dbReference>